<dbReference type="GO" id="GO:0009231">
    <property type="term" value="P:riboflavin biosynthetic process"/>
    <property type="evidence" value="ECO:0007669"/>
    <property type="project" value="InterPro"/>
</dbReference>
<dbReference type="InterPro" id="IPR024072">
    <property type="entry name" value="DHFR-like_dom_sf"/>
</dbReference>
<evidence type="ECO:0000259" key="1">
    <source>
        <dbReference type="Pfam" id="PF01872"/>
    </source>
</evidence>
<reference evidence="2 3" key="1">
    <citation type="submission" date="2018-11" db="EMBL/GenBank/DDBJ databases">
        <title>Draft genome sequence of Cellulomonas takizawaensis strain TKZ-21.</title>
        <authorList>
            <person name="Yamamura H."/>
            <person name="Hayashi T."/>
            <person name="Hamada M."/>
            <person name="Serisawa Y."/>
            <person name="Matsuyama K."/>
            <person name="Nakagawa Y."/>
            <person name="Otoguro M."/>
            <person name="Yanagida F."/>
            <person name="Hayakawa M."/>
        </authorList>
    </citation>
    <scope>NUCLEOTIDE SEQUENCE [LARGE SCALE GENOMIC DNA]</scope>
    <source>
        <strain evidence="2 3">TKZ-21</strain>
    </source>
</reference>
<gene>
    <name evidence="2" type="ORF">CTKZ_13800</name>
</gene>
<dbReference type="PANTHER" id="PTHR38011">
    <property type="entry name" value="DIHYDROFOLATE REDUCTASE FAMILY PROTEIN (AFU_ORTHOLOGUE AFUA_8G06820)"/>
    <property type="match status" value="1"/>
</dbReference>
<dbReference type="SUPFAM" id="SSF53597">
    <property type="entry name" value="Dihydrofolate reductase-like"/>
    <property type="match status" value="1"/>
</dbReference>
<accession>A0A401UYQ5</accession>
<dbReference type="OrthoDB" id="2313602at2"/>
<proteinExistence type="predicted"/>
<dbReference type="InterPro" id="IPR002734">
    <property type="entry name" value="RibDG_C"/>
</dbReference>
<dbReference type="EMBL" id="BHYL01000097">
    <property type="protein sequence ID" value="GCD19818.1"/>
    <property type="molecule type" value="Genomic_DNA"/>
</dbReference>
<dbReference type="RefSeq" id="WP_124342349.1">
    <property type="nucleotide sequence ID" value="NZ_BHYL01000097.1"/>
</dbReference>
<dbReference type="Pfam" id="PF01872">
    <property type="entry name" value="RibD_C"/>
    <property type="match status" value="1"/>
</dbReference>
<organism evidence="2 3">
    <name type="scientific">Cellulomonas algicola</name>
    <dbReference type="NCBI Taxonomy" id="2071633"/>
    <lineage>
        <taxon>Bacteria</taxon>
        <taxon>Bacillati</taxon>
        <taxon>Actinomycetota</taxon>
        <taxon>Actinomycetes</taxon>
        <taxon>Micrococcales</taxon>
        <taxon>Cellulomonadaceae</taxon>
        <taxon>Cellulomonas</taxon>
    </lineage>
</organism>
<feature type="domain" description="Bacterial bifunctional deaminase-reductase C-terminal" evidence="1">
    <location>
        <begin position="11"/>
        <end position="213"/>
    </location>
</feature>
<dbReference type="GO" id="GO:0008703">
    <property type="term" value="F:5-amino-6-(5-phosphoribosylamino)uracil reductase activity"/>
    <property type="evidence" value="ECO:0007669"/>
    <property type="project" value="InterPro"/>
</dbReference>
<evidence type="ECO:0000313" key="2">
    <source>
        <dbReference type="EMBL" id="GCD19818.1"/>
    </source>
</evidence>
<dbReference type="Gene3D" id="3.40.430.10">
    <property type="entry name" value="Dihydrofolate Reductase, subunit A"/>
    <property type="match status" value="1"/>
</dbReference>
<name>A0A401UYQ5_9CELL</name>
<dbReference type="PANTHER" id="PTHR38011:SF12">
    <property type="entry name" value="BIFUNCTIONAL DEAMINASE-REDUCTASE DOMAIN PROTEIN"/>
    <property type="match status" value="1"/>
</dbReference>
<keyword evidence="3" id="KW-1185">Reference proteome</keyword>
<dbReference type="AlphaFoldDB" id="A0A401UYQ5"/>
<evidence type="ECO:0000313" key="3">
    <source>
        <dbReference type="Proteomes" id="UP000288246"/>
    </source>
</evidence>
<comment type="caution">
    <text evidence="2">The sequence shown here is derived from an EMBL/GenBank/DDBJ whole genome shotgun (WGS) entry which is preliminary data.</text>
</comment>
<sequence>MTRTGRLRVHTMSMSLDGFVAGPDQSLDEPLGVGAMHLLHGWMFGTQRFRDLDEAEGREPADALDEEAVDAGFEGIGAWILGRNMFGPVRGDWGDGSWQGWWGEDPPYHCDVFVLTHHPRPPLEMAGGTTFHFVTDGIHATLDRAREAAGGLDVRLGGGAATVRQYLAAHLVDDLRYAVVPVLLGRGERLFESLDDLPAAYRVASVRQSSTVLHVHVERAV</sequence>
<protein>
    <submittedName>
        <fullName evidence="2">Deaminase reductase</fullName>
    </submittedName>
</protein>
<dbReference type="Proteomes" id="UP000288246">
    <property type="component" value="Unassembled WGS sequence"/>
</dbReference>
<dbReference type="InterPro" id="IPR050765">
    <property type="entry name" value="Riboflavin_Biosynth_HTPR"/>
</dbReference>